<evidence type="ECO:0000259" key="13">
    <source>
        <dbReference type="PROSITE" id="PS50929"/>
    </source>
</evidence>
<name>A0A8H8RWU5_9HELO</name>
<keyword evidence="7" id="KW-0067">ATP-binding</keyword>
<evidence type="ECO:0000256" key="5">
    <source>
        <dbReference type="ARBA" id="ARBA00022692"/>
    </source>
</evidence>
<evidence type="ECO:0000313" key="14">
    <source>
        <dbReference type="EMBL" id="TVY42318.1"/>
    </source>
</evidence>
<reference evidence="14 15" key="1">
    <citation type="submission" date="2018-05" db="EMBL/GenBank/DDBJ databases">
        <title>Genome sequencing and assembly of the regulated plant pathogen Lachnellula willkommii and related sister species for the development of diagnostic species identification markers.</title>
        <authorList>
            <person name="Giroux E."/>
            <person name="Bilodeau G."/>
        </authorList>
    </citation>
    <scope>NUCLEOTIDE SEQUENCE [LARGE SCALE GENOMIC DNA]</scope>
    <source>
        <strain evidence="14 15">CBS 197.66</strain>
    </source>
</reference>
<dbReference type="SUPFAM" id="SSF90123">
    <property type="entry name" value="ABC transporter transmembrane region"/>
    <property type="match status" value="2"/>
</dbReference>
<dbReference type="GO" id="GO:0140359">
    <property type="term" value="F:ABC-type transporter activity"/>
    <property type="evidence" value="ECO:0007669"/>
    <property type="project" value="InterPro"/>
</dbReference>
<dbReference type="Proteomes" id="UP000462212">
    <property type="component" value="Unassembled WGS sequence"/>
</dbReference>
<dbReference type="CDD" id="cd18580">
    <property type="entry name" value="ABC_6TM_ABCC_D2"/>
    <property type="match status" value="1"/>
</dbReference>
<feature type="transmembrane region" description="Helical" evidence="11">
    <location>
        <begin position="124"/>
        <end position="142"/>
    </location>
</feature>
<proteinExistence type="inferred from homology"/>
<sequence length="1128" mass="124668">MGQSQHLTYRVIAMARGGLISMLYSKTADLSITAADPASSMILMSADIERITTGWQTMHELWANIIEVGLAIYLLERQLGAACAVPIAVAIISMVGSIAATGLVMSRQAMWLEAIEKRITSTTAMLSAMKGVKMSGLTNILFTTIQDLRREELRISKRFRKLLIWNMAFTYITPIAAPIVTFAVFSVISRDNGSGRSLDTSRLFTSLSLFTLLADPLQSLIMSLATFMGAVGSFQRIQDFLNTEVRVDKRRRPTEVDRLVHQDNHYIRNGSSISELTGDTRTEKSDPTITPSEDYLPSSFDALTFTMLIGPVGCGKSTLIKALLGEIPALRGIIDVSSTEIAFCDQTPWHMNGTIQQSIIGVSMLEELWYATVIQACALDDDLRQLSRGDQTPIGSKGISLSGGQSQRIALARALYARKDLIILDDVLSGLDAETENRVFHSLLGRHGVLRKQCSTVLMASSPVKRIPYADHIICLQADGRISEQGTFRDLNAAEGYVSSFALPPPEWDYEPKTLPELFAEKAKESILTSLEISKPEDDDLSRRTGDVAVYLYYIRAVGWIPTLIFMVAISAFVFCLSFPSIWVKWWATSNAKAPNEKLGYYLGIYGLLGGLAMISLVVSCWQLIITMVPRSGERFHRKLLETVLGAPMSFFSTTDTGITINRFSQDLMLIDMELPLAALNTFATFVLCIAQMILIGVASIYAAISFPIVLTTVFFIQKFYLRTSRQLRFLDLEAKSPLYSQFMECLSGLATVRAFGWQQALEDKNRKLLDESQKPFYLLFAVQRWLTLVLDLVVAAVAVLLIVLVTQLRGIMSPGFVGVALLNVLLFSQSIKMLLTFWTNLETHIGSIARIKEFTATTLAESLPGEKDTPPPSWPARGDIKFQNLTAEYKPGEPVLNNVSLSIEAGQKIGVCGRTGSGKTSLILSIFQMIDHIGGNIIIDGIDIGKIPREEIRSRIVGVPQDSYLLSGSVRLNADPKHATTDSAIIGALKSVQLWDNIKAKGGLDTDIEKIFLSHGQKQLFCLARAMLRPSTILILDEATSSVDANTDEVMQRVIRERFASHTIIAVAHKIDTILDFDKIALLDEGVLVEFDRPHELLSDTSSAFHKLYYSSYASQDDIDERATLAE</sequence>
<dbReference type="SMART" id="SM00382">
    <property type="entry name" value="AAA"/>
    <property type="match status" value="2"/>
</dbReference>
<evidence type="ECO:0000256" key="9">
    <source>
        <dbReference type="ARBA" id="ARBA00023136"/>
    </source>
</evidence>
<dbReference type="FunFam" id="3.40.50.300:FF:000838">
    <property type="entry name" value="ABC multidrug transporter (Eurofung)"/>
    <property type="match status" value="1"/>
</dbReference>
<dbReference type="Gene3D" id="1.20.1560.10">
    <property type="entry name" value="ABC transporter type 1, transmembrane domain"/>
    <property type="match status" value="2"/>
</dbReference>
<evidence type="ECO:0000256" key="3">
    <source>
        <dbReference type="ARBA" id="ARBA00022448"/>
    </source>
</evidence>
<evidence type="ECO:0000256" key="2">
    <source>
        <dbReference type="ARBA" id="ARBA00009726"/>
    </source>
</evidence>
<dbReference type="OrthoDB" id="6500128at2759"/>
<feature type="transmembrane region" description="Helical" evidence="11">
    <location>
        <begin position="701"/>
        <end position="722"/>
    </location>
</feature>
<dbReference type="AlphaFoldDB" id="A0A8H8RWU5"/>
<gene>
    <name evidence="14" type="primary">FUM19_6</name>
    <name evidence="14" type="ORF">LSUB1_G003585</name>
</gene>
<feature type="transmembrane region" description="Helical" evidence="11">
    <location>
        <begin position="553"/>
        <end position="583"/>
    </location>
</feature>
<evidence type="ECO:0000256" key="7">
    <source>
        <dbReference type="ARBA" id="ARBA00022840"/>
    </source>
</evidence>
<feature type="transmembrane region" description="Helical" evidence="11">
    <location>
        <begin position="812"/>
        <end position="829"/>
    </location>
</feature>
<dbReference type="InterPro" id="IPR003593">
    <property type="entry name" value="AAA+_ATPase"/>
</dbReference>
<feature type="domain" description="ABC transporter" evidence="12">
    <location>
        <begin position="881"/>
        <end position="1111"/>
    </location>
</feature>
<organism evidence="14 15">
    <name type="scientific">Lachnellula subtilissima</name>
    <dbReference type="NCBI Taxonomy" id="602034"/>
    <lineage>
        <taxon>Eukaryota</taxon>
        <taxon>Fungi</taxon>
        <taxon>Dikarya</taxon>
        <taxon>Ascomycota</taxon>
        <taxon>Pezizomycotina</taxon>
        <taxon>Leotiomycetes</taxon>
        <taxon>Helotiales</taxon>
        <taxon>Lachnaceae</taxon>
        <taxon>Lachnellula</taxon>
    </lineage>
</organism>
<feature type="domain" description="ABC transporter" evidence="12">
    <location>
        <begin position="276"/>
        <end position="504"/>
    </location>
</feature>
<feature type="transmembrane region" description="Helical" evidence="11">
    <location>
        <begin position="603"/>
        <end position="629"/>
    </location>
</feature>
<feature type="domain" description="ABC transmembrane type-1" evidence="13">
    <location>
        <begin position="1"/>
        <end position="229"/>
    </location>
</feature>
<feature type="domain" description="ABC transmembrane type-1" evidence="13">
    <location>
        <begin position="564"/>
        <end position="844"/>
    </location>
</feature>
<keyword evidence="5 11" id="KW-0812">Transmembrane</keyword>
<dbReference type="GO" id="GO:0005524">
    <property type="term" value="F:ATP binding"/>
    <property type="evidence" value="ECO:0007669"/>
    <property type="project" value="UniProtKB-KW"/>
</dbReference>
<keyword evidence="8 11" id="KW-1133">Transmembrane helix</keyword>
<dbReference type="PROSITE" id="PS50929">
    <property type="entry name" value="ABC_TM1F"/>
    <property type="match status" value="2"/>
</dbReference>
<dbReference type="FunFam" id="3.40.50.300:FF:001854">
    <property type="entry name" value="ABC multidrug transporter (Eurofung)"/>
    <property type="match status" value="1"/>
</dbReference>
<evidence type="ECO:0000256" key="1">
    <source>
        <dbReference type="ARBA" id="ARBA00004651"/>
    </source>
</evidence>
<feature type="transmembrane region" description="Helical" evidence="11">
    <location>
        <begin position="777"/>
        <end position="806"/>
    </location>
</feature>
<dbReference type="InterPro" id="IPR017871">
    <property type="entry name" value="ABC_transporter-like_CS"/>
</dbReference>
<dbReference type="EMBL" id="QGMJ01000101">
    <property type="protein sequence ID" value="TVY42318.1"/>
    <property type="molecule type" value="Genomic_DNA"/>
</dbReference>
<dbReference type="PANTHER" id="PTHR24223:SF269">
    <property type="entry name" value="ABC MULTIDRUG TRANSPORTER (EUROFUNG)-RELATED"/>
    <property type="match status" value="1"/>
</dbReference>
<evidence type="ECO:0000256" key="6">
    <source>
        <dbReference type="ARBA" id="ARBA00022741"/>
    </source>
</evidence>
<dbReference type="GO" id="GO:0005886">
    <property type="term" value="C:plasma membrane"/>
    <property type="evidence" value="ECO:0007669"/>
    <property type="project" value="UniProtKB-SubCell"/>
</dbReference>
<dbReference type="InterPro" id="IPR027417">
    <property type="entry name" value="P-loop_NTPase"/>
</dbReference>
<dbReference type="InterPro" id="IPR036640">
    <property type="entry name" value="ABC1_TM_sf"/>
</dbReference>
<evidence type="ECO:0000313" key="15">
    <source>
        <dbReference type="Proteomes" id="UP000462212"/>
    </source>
</evidence>
<feature type="transmembrane region" description="Helical" evidence="11">
    <location>
        <begin position="675"/>
        <end position="695"/>
    </location>
</feature>
<evidence type="ECO:0000256" key="4">
    <source>
        <dbReference type="ARBA" id="ARBA00022475"/>
    </source>
</evidence>
<dbReference type="Pfam" id="PF00005">
    <property type="entry name" value="ABC_tran"/>
    <property type="match status" value="2"/>
</dbReference>
<evidence type="ECO:0000259" key="12">
    <source>
        <dbReference type="PROSITE" id="PS50893"/>
    </source>
</evidence>
<keyword evidence="9 11" id="KW-0472">Membrane</keyword>
<dbReference type="InterPro" id="IPR044726">
    <property type="entry name" value="ABCC_6TM_D2"/>
</dbReference>
<dbReference type="PROSITE" id="PS00211">
    <property type="entry name" value="ABC_TRANSPORTER_1"/>
    <property type="match status" value="2"/>
</dbReference>
<dbReference type="FunFam" id="1.20.1560.10:FF:000066">
    <property type="entry name" value="ABC multidrug transporter (Eurofung)"/>
    <property type="match status" value="1"/>
</dbReference>
<keyword evidence="4" id="KW-1003">Cell membrane</keyword>
<accession>A0A8H8RWU5</accession>
<dbReference type="GO" id="GO:0016887">
    <property type="term" value="F:ATP hydrolysis activity"/>
    <property type="evidence" value="ECO:0007669"/>
    <property type="project" value="InterPro"/>
</dbReference>
<evidence type="ECO:0000256" key="10">
    <source>
        <dbReference type="ARBA" id="ARBA00023180"/>
    </source>
</evidence>
<protein>
    <submittedName>
        <fullName evidence="14">ABC transporter</fullName>
    </submittedName>
</protein>
<dbReference type="InterPro" id="IPR050173">
    <property type="entry name" value="ABC_transporter_C-like"/>
</dbReference>
<dbReference type="InterPro" id="IPR011527">
    <property type="entry name" value="ABC1_TM_dom"/>
</dbReference>
<dbReference type="InterPro" id="IPR044746">
    <property type="entry name" value="ABCC_6TM_D1"/>
</dbReference>
<dbReference type="PROSITE" id="PS50893">
    <property type="entry name" value="ABC_TRANSPORTER_2"/>
    <property type="match status" value="2"/>
</dbReference>
<keyword evidence="6" id="KW-0547">Nucleotide-binding</keyword>
<keyword evidence="3" id="KW-0813">Transport</keyword>
<dbReference type="CDD" id="cd03244">
    <property type="entry name" value="ABCC_MRP_domain2"/>
    <property type="match status" value="1"/>
</dbReference>
<feature type="transmembrane region" description="Helical" evidence="11">
    <location>
        <begin position="163"/>
        <end position="188"/>
    </location>
</feature>
<dbReference type="CDD" id="cd18579">
    <property type="entry name" value="ABC_6TM_ABCC_D1"/>
    <property type="match status" value="1"/>
</dbReference>
<keyword evidence="15" id="KW-1185">Reference proteome</keyword>
<dbReference type="FunFam" id="1.20.1560.10:FF:000055">
    <property type="entry name" value="ABC multidrug transporter (Eurofung)"/>
    <property type="match status" value="1"/>
</dbReference>
<dbReference type="Pfam" id="PF00664">
    <property type="entry name" value="ABC_membrane"/>
    <property type="match status" value="1"/>
</dbReference>
<comment type="similarity">
    <text evidence="2">Belongs to the ABC transporter superfamily. ABCC family. Conjugate transporter (TC 3.A.1.208) subfamily.</text>
</comment>
<comment type="subcellular location">
    <subcellularLocation>
        <location evidence="1">Cell membrane</location>
        <topology evidence="1">Multi-pass membrane protein</topology>
    </subcellularLocation>
</comment>
<feature type="transmembrane region" description="Helical" evidence="11">
    <location>
        <begin position="79"/>
        <end position="104"/>
    </location>
</feature>
<dbReference type="InterPro" id="IPR003439">
    <property type="entry name" value="ABC_transporter-like_ATP-bd"/>
</dbReference>
<dbReference type="SUPFAM" id="SSF52540">
    <property type="entry name" value="P-loop containing nucleoside triphosphate hydrolases"/>
    <property type="match status" value="2"/>
</dbReference>
<evidence type="ECO:0000256" key="8">
    <source>
        <dbReference type="ARBA" id="ARBA00022989"/>
    </source>
</evidence>
<dbReference type="PANTHER" id="PTHR24223">
    <property type="entry name" value="ATP-BINDING CASSETTE SUB-FAMILY C"/>
    <property type="match status" value="1"/>
</dbReference>
<evidence type="ECO:0000256" key="11">
    <source>
        <dbReference type="SAM" id="Phobius"/>
    </source>
</evidence>
<dbReference type="Gene3D" id="3.40.50.300">
    <property type="entry name" value="P-loop containing nucleotide triphosphate hydrolases"/>
    <property type="match status" value="2"/>
</dbReference>
<comment type="caution">
    <text evidence="14">The sequence shown here is derived from an EMBL/GenBank/DDBJ whole genome shotgun (WGS) entry which is preliminary data.</text>
</comment>
<keyword evidence="10" id="KW-0325">Glycoprotein</keyword>